<accession>A0ABR0ANL9</accession>
<comment type="caution">
    <text evidence="1">The sequence shown here is derived from an EMBL/GenBank/DDBJ whole genome shotgun (WGS) entry which is preliminary data.</text>
</comment>
<keyword evidence="2" id="KW-1185">Reference proteome</keyword>
<evidence type="ECO:0000313" key="1">
    <source>
        <dbReference type="EMBL" id="KAK4026716.1"/>
    </source>
</evidence>
<organism evidence="1 2">
    <name type="scientific">Daphnia magna</name>
    <dbReference type="NCBI Taxonomy" id="35525"/>
    <lineage>
        <taxon>Eukaryota</taxon>
        <taxon>Metazoa</taxon>
        <taxon>Ecdysozoa</taxon>
        <taxon>Arthropoda</taxon>
        <taxon>Crustacea</taxon>
        <taxon>Branchiopoda</taxon>
        <taxon>Diplostraca</taxon>
        <taxon>Cladocera</taxon>
        <taxon>Anomopoda</taxon>
        <taxon>Daphniidae</taxon>
        <taxon>Daphnia</taxon>
    </lineage>
</organism>
<proteinExistence type="predicted"/>
<name>A0ABR0ANL9_9CRUS</name>
<evidence type="ECO:0000313" key="2">
    <source>
        <dbReference type="Proteomes" id="UP001234178"/>
    </source>
</evidence>
<gene>
    <name evidence="1" type="ORF">OUZ56_015745</name>
</gene>
<dbReference type="Proteomes" id="UP001234178">
    <property type="component" value="Unassembled WGS sequence"/>
</dbReference>
<dbReference type="EMBL" id="JAOYFB010000038">
    <property type="protein sequence ID" value="KAK4026716.1"/>
    <property type="molecule type" value="Genomic_DNA"/>
</dbReference>
<reference evidence="1 2" key="1">
    <citation type="journal article" date="2023" name="Nucleic Acids Res.">
        <title>The hologenome of Daphnia magna reveals possible DNA methylation and microbiome-mediated evolution of the host genome.</title>
        <authorList>
            <person name="Chaturvedi A."/>
            <person name="Li X."/>
            <person name="Dhandapani V."/>
            <person name="Marshall H."/>
            <person name="Kissane S."/>
            <person name="Cuenca-Cambronero M."/>
            <person name="Asole G."/>
            <person name="Calvet F."/>
            <person name="Ruiz-Romero M."/>
            <person name="Marangio P."/>
            <person name="Guigo R."/>
            <person name="Rago D."/>
            <person name="Mirbahai L."/>
            <person name="Eastwood N."/>
            <person name="Colbourne J.K."/>
            <person name="Zhou J."/>
            <person name="Mallon E."/>
            <person name="Orsini L."/>
        </authorList>
    </citation>
    <scope>NUCLEOTIDE SEQUENCE [LARGE SCALE GENOMIC DNA]</scope>
    <source>
        <strain evidence="1">LRV0_1</strain>
    </source>
</reference>
<protein>
    <submittedName>
        <fullName evidence="1">Uncharacterized protein</fullName>
    </submittedName>
</protein>
<sequence length="77" mass="9615">MMRDSSDEEVFNYFDNDDQEKEQIRRQNTLEMWRWKAKAACLLYLLLKRRRRRLSANNLRPVGRLWTRFHNSEPERE</sequence>